<dbReference type="Proteomes" id="UP000821845">
    <property type="component" value="Chromosome 10"/>
</dbReference>
<sequence length="705" mass="77431">MARTSSLYGETACSQRATGLKGSTVTEKLDPDALEQRFPSLGVTLPCAAQVGGGGGDKSTDPTTDCHVIDRLSHWNYVLWHVGLQLRELRRRGKLSLVRVAYMGMGGERQRLRSHDARFLFQVLLAKHSCVEGADIDDLLIEGSGLGEYRERIVWTLQKNTSLRKLTISSLFVEYKFIRDDLFDAISTMTNLRELAVTGHAPMPDVVLDAICSVLVDTMALVTLSIAGLVLDAASAHSLVSALRNNGTVEDLSVHSSILNTYQKSGISRFCRFVSTSGLSSLSVEGVIDDPASTYNCIKFIIIPLLMGRNDVTKLRLTGFRLPTECADMLAAVVSRQEGCLESLDISGCSWVAKSSPARQRDSKATGGHQPDQSASAEPTCPWLNSYDSTAKVELSFLALAFSGLRPRDLRALFDTARTVQSLGVISLRNVPLYDLKQVCSLIRQASLNGRVKLEDTYVVDPSTLTELREFPDALSKVAIEPPAGESTKLFADMVQIACTWYQVTVLHLVLTQSVVYDVPMFRALSKYLSAANSLKTLSIISSDRSDLSRTLRSARQPCSVLLDETLKNKNIESLLLNGLRLGEANLRFLVGQVVASKRLADFAFGSCDPTENHAFMQLLSEKFHHNKIITQLRLLQSAEGVEYEWFVVEDVISRNVGYATCAANFLALKDHSPRCEAAVGVVSVTHVLKTKVEELTESKARESR</sequence>
<gene>
    <name evidence="1" type="ORF">HPB50_024789</name>
</gene>
<reference evidence="1" key="1">
    <citation type="submission" date="2020-05" db="EMBL/GenBank/DDBJ databases">
        <title>Large-scale comparative analyses of tick genomes elucidate their genetic diversity and vector capacities.</title>
        <authorList>
            <person name="Jia N."/>
            <person name="Wang J."/>
            <person name="Shi W."/>
            <person name="Du L."/>
            <person name="Sun Y."/>
            <person name="Zhan W."/>
            <person name="Jiang J."/>
            <person name="Wang Q."/>
            <person name="Zhang B."/>
            <person name="Ji P."/>
            <person name="Sakyi L.B."/>
            <person name="Cui X."/>
            <person name="Yuan T."/>
            <person name="Jiang B."/>
            <person name="Yang W."/>
            <person name="Lam T.T.-Y."/>
            <person name="Chang Q."/>
            <person name="Ding S."/>
            <person name="Wang X."/>
            <person name="Zhu J."/>
            <person name="Ruan X."/>
            <person name="Zhao L."/>
            <person name="Wei J."/>
            <person name="Que T."/>
            <person name="Du C."/>
            <person name="Cheng J."/>
            <person name="Dai P."/>
            <person name="Han X."/>
            <person name="Huang E."/>
            <person name="Gao Y."/>
            <person name="Liu J."/>
            <person name="Shao H."/>
            <person name="Ye R."/>
            <person name="Li L."/>
            <person name="Wei W."/>
            <person name="Wang X."/>
            <person name="Wang C."/>
            <person name="Yang T."/>
            <person name="Huo Q."/>
            <person name="Li W."/>
            <person name="Guo W."/>
            <person name="Chen H."/>
            <person name="Zhou L."/>
            <person name="Ni X."/>
            <person name="Tian J."/>
            <person name="Zhou Y."/>
            <person name="Sheng Y."/>
            <person name="Liu T."/>
            <person name="Pan Y."/>
            <person name="Xia L."/>
            <person name="Li J."/>
            <person name="Zhao F."/>
            <person name="Cao W."/>
        </authorList>
    </citation>
    <scope>NUCLEOTIDE SEQUENCE</scope>
    <source>
        <strain evidence="1">Hyas-2018</strain>
    </source>
</reference>
<keyword evidence="2" id="KW-1185">Reference proteome</keyword>
<name>A0ACB7TBC2_HYAAI</name>
<protein>
    <submittedName>
        <fullName evidence="1">Uncharacterized protein</fullName>
    </submittedName>
</protein>
<accession>A0ACB7TBC2</accession>
<evidence type="ECO:0000313" key="2">
    <source>
        <dbReference type="Proteomes" id="UP000821845"/>
    </source>
</evidence>
<dbReference type="EMBL" id="CM023490">
    <property type="protein sequence ID" value="KAH6943602.1"/>
    <property type="molecule type" value="Genomic_DNA"/>
</dbReference>
<organism evidence="1 2">
    <name type="scientific">Hyalomma asiaticum</name>
    <name type="common">Tick</name>
    <dbReference type="NCBI Taxonomy" id="266040"/>
    <lineage>
        <taxon>Eukaryota</taxon>
        <taxon>Metazoa</taxon>
        <taxon>Ecdysozoa</taxon>
        <taxon>Arthropoda</taxon>
        <taxon>Chelicerata</taxon>
        <taxon>Arachnida</taxon>
        <taxon>Acari</taxon>
        <taxon>Parasitiformes</taxon>
        <taxon>Ixodida</taxon>
        <taxon>Ixodoidea</taxon>
        <taxon>Ixodidae</taxon>
        <taxon>Hyalomminae</taxon>
        <taxon>Hyalomma</taxon>
    </lineage>
</organism>
<evidence type="ECO:0000313" key="1">
    <source>
        <dbReference type="EMBL" id="KAH6943602.1"/>
    </source>
</evidence>
<comment type="caution">
    <text evidence="1">The sequence shown here is derived from an EMBL/GenBank/DDBJ whole genome shotgun (WGS) entry which is preliminary data.</text>
</comment>
<proteinExistence type="predicted"/>